<evidence type="ECO:0000256" key="8">
    <source>
        <dbReference type="RuleBase" id="RU366063"/>
    </source>
</evidence>
<organism evidence="11 12">
    <name type="scientific">Daphnia galeata</name>
    <dbReference type="NCBI Taxonomy" id="27404"/>
    <lineage>
        <taxon>Eukaryota</taxon>
        <taxon>Metazoa</taxon>
        <taxon>Ecdysozoa</taxon>
        <taxon>Arthropoda</taxon>
        <taxon>Crustacea</taxon>
        <taxon>Branchiopoda</taxon>
        <taxon>Diplostraca</taxon>
        <taxon>Cladocera</taxon>
        <taxon>Anomopoda</taxon>
        <taxon>Daphniidae</taxon>
        <taxon>Daphnia</taxon>
    </lineage>
</organism>
<evidence type="ECO:0000256" key="7">
    <source>
        <dbReference type="ARBA" id="ARBA00023128"/>
    </source>
</evidence>
<dbReference type="GO" id="GO:0005743">
    <property type="term" value="C:mitochondrial inner membrane"/>
    <property type="evidence" value="ECO:0007669"/>
    <property type="project" value="TreeGrafter"/>
</dbReference>
<dbReference type="UniPathway" id="UPA00232"/>
<dbReference type="OrthoDB" id="619536at2759"/>
<dbReference type="EMBL" id="CAKKLH010000079">
    <property type="protein sequence ID" value="CAH0102375.1"/>
    <property type="molecule type" value="Genomic_DNA"/>
</dbReference>
<evidence type="ECO:0000313" key="12">
    <source>
        <dbReference type="Proteomes" id="UP000789390"/>
    </source>
</evidence>
<keyword evidence="7 8" id="KW-0496">Mitochondrion</keyword>
<comment type="pathway">
    <text evidence="2 8">Cofactor biosynthesis; ubiquinone biosynthesis.</text>
</comment>
<evidence type="ECO:0000313" key="11">
    <source>
        <dbReference type="EMBL" id="CAH0102375.1"/>
    </source>
</evidence>
<keyword evidence="6 8" id="KW-0446">Lipid-binding</keyword>
<evidence type="ECO:0000256" key="5">
    <source>
        <dbReference type="ARBA" id="ARBA00022946"/>
    </source>
</evidence>
<dbReference type="Proteomes" id="UP000789390">
    <property type="component" value="Unassembled WGS sequence"/>
</dbReference>
<dbReference type="AlphaFoldDB" id="A0A8J2RDH8"/>
<dbReference type="InterPro" id="IPR012762">
    <property type="entry name" value="Ubiq_biosynth_COQ9"/>
</dbReference>
<evidence type="ECO:0000256" key="3">
    <source>
        <dbReference type="ARBA" id="ARBA00010766"/>
    </source>
</evidence>
<comment type="function">
    <text evidence="8">Membrane-associated protein that warps the membrane surface to access and bind aromatic isoprenes with high specificity, including ubiquinone (CoQ) isoprene intermediates and presents them directly to Coq7, therefore facilitating the Coq7-mediated hydroxylase step. Participates in the biosynthesis of coenzyme Q, also named ubiquinone, an essential lipid-soluble electron transporter for aerobic cellular respiration.</text>
</comment>
<dbReference type="InterPro" id="IPR013718">
    <property type="entry name" value="COQ9_C"/>
</dbReference>
<keyword evidence="5" id="KW-0809">Transit peptide</keyword>
<reference evidence="11" key="1">
    <citation type="submission" date="2021-11" db="EMBL/GenBank/DDBJ databases">
        <authorList>
            <person name="Schell T."/>
        </authorList>
    </citation>
    <scope>NUCLEOTIDE SEQUENCE</scope>
    <source>
        <strain evidence="11">M5</strain>
    </source>
</reference>
<sequence length="339" mass="38714">MALSGLTGNVLFRWSSTTRFQSTDTFTDDVDPKETQRLKDEETVYETQIRHKILDAALGYVDISGWSKQALAEGAESIGYPGVVHGLFPKGGVELVHHFYQQANERLSSELPADIQDAQLDPLQGKDDLKILRLAIEKRLRMNTEHVFTGKWTEAMGLMALPTNAPSSLKLLAYLVDDMWHYAGDTSPDFSWYTKRAVLAAVYKSTELSMIQDKSEDFRSTWEFLDRRIEGIGKLRDCSRKCEETSVIMKGLFNTPKTDLNTVVIRADLQNVKKPRQKQVRQTGRLDESPVQEIPSTDWSKYSCRMTFALHRLKSGMPCEEQRRLFRLILRCMLSVVKP</sequence>
<dbReference type="FunFam" id="1.10.357.10:FF:000004">
    <property type="entry name" value="Ubiquinone biosynthesis protein COQ9, mitochondrial"/>
    <property type="match status" value="1"/>
</dbReference>
<proteinExistence type="inferred from homology"/>
<gene>
    <name evidence="11" type="ORF">DGAL_LOCUS4771</name>
</gene>
<evidence type="ECO:0000259" key="9">
    <source>
        <dbReference type="Pfam" id="PF08511"/>
    </source>
</evidence>
<dbReference type="Pfam" id="PF21392">
    <property type="entry name" value="COQ9_N"/>
    <property type="match status" value="1"/>
</dbReference>
<protein>
    <recommendedName>
        <fullName evidence="8">Ubiquinone biosynthesis protein</fullName>
    </recommendedName>
</protein>
<dbReference type="InterPro" id="IPR048674">
    <property type="entry name" value="COQ9_HTH"/>
</dbReference>
<feature type="domain" description="COQ9 C-terminal" evidence="9">
    <location>
        <begin position="165"/>
        <end position="235"/>
    </location>
</feature>
<dbReference type="Pfam" id="PF08511">
    <property type="entry name" value="COQ9"/>
    <property type="match status" value="1"/>
</dbReference>
<dbReference type="PANTHER" id="PTHR21427">
    <property type="entry name" value="UBIQUINONE BIOSYNTHESIS PROTEIN COQ9, MITOCHONDRIAL"/>
    <property type="match status" value="1"/>
</dbReference>
<comment type="caution">
    <text evidence="11">The sequence shown here is derived from an EMBL/GenBank/DDBJ whole genome shotgun (WGS) entry which is preliminary data.</text>
</comment>
<feature type="domain" description="Ubiquinone biosynthesis protein COQ9 HTH" evidence="10">
    <location>
        <begin position="46"/>
        <end position="76"/>
    </location>
</feature>
<evidence type="ECO:0000256" key="1">
    <source>
        <dbReference type="ARBA" id="ARBA00004173"/>
    </source>
</evidence>
<dbReference type="Gene3D" id="1.10.357.10">
    <property type="entry name" value="Tetracycline Repressor, domain 2"/>
    <property type="match status" value="1"/>
</dbReference>
<comment type="similarity">
    <text evidence="3 8">Belongs to the COQ9 family.</text>
</comment>
<dbReference type="GO" id="GO:0006744">
    <property type="term" value="P:ubiquinone biosynthetic process"/>
    <property type="evidence" value="ECO:0007669"/>
    <property type="project" value="UniProtKB-UniRule"/>
</dbReference>
<dbReference type="PANTHER" id="PTHR21427:SF19">
    <property type="entry name" value="UBIQUINONE BIOSYNTHESIS PROTEIN COQ9, MITOCHONDRIAL"/>
    <property type="match status" value="1"/>
</dbReference>
<keyword evidence="4 8" id="KW-0831">Ubiquinone biosynthesis</keyword>
<dbReference type="GO" id="GO:0008289">
    <property type="term" value="F:lipid binding"/>
    <property type="evidence" value="ECO:0007669"/>
    <property type="project" value="UniProtKB-UniRule"/>
</dbReference>
<dbReference type="NCBIfam" id="TIGR02396">
    <property type="entry name" value="diverge_rpsU"/>
    <property type="match status" value="1"/>
</dbReference>
<comment type="subcellular location">
    <subcellularLocation>
        <location evidence="1 8">Mitochondrion</location>
    </subcellularLocation>
</comment>
<evidence type="ECO:0000256" key="6">
    <source>
        <dbReference type="ARBA" id="ARBA00023121"/>
    </source>
</evidence>
<evidence type="ECO:0000259" key="10">
    <source>
        <dbReference type="Pfam" id="PF21392"/>
    </source>
</evidence>
<accession>A0A8J2RDH8</accession>
<name>A0A8J2RDH8_9CRUS</name>
<evidence type="ECO:0000256" key="2">
    <source>
        <dbReference type="ARBA" id="ARBA00004749"/>
    </source>
</evidence>
<keyword evidence="12" id="KW-1185">Reference proteome</keyword>
<evidence type="ECO:0000256" key="4">
    <source>
        <dbReference type="ARBA" id="ARBA00022688"/>
    </source>
</evidence>